<name>A0A7N9CIH4_MACFA</name>
<reference evidence="1" key="3">
    <citation type="submission" date="2025-09" db="UniProtKB">
        <authorList>
            <consortium name="Ensembl"/>
        </authorList>
    </citation>
    <scope>IDENTIFICATION</scope>
</reference>
<keyword evidence="2" id="KW-1185">Reference proteome</keyword>
<dbReference type="Ensembl" id="ENSMFAT00000095555.1">
    <property type="protein sequence ID" value="ENSMFAP00000052420.1"/>
    <property type="gene ID" value="ENSMFAG00000056786.1"/>
</dbReference>
<accession>A0A7N9CIH4</accession>
<protein>
    <submittedName>
        <fullName evidence="1">Uncharacterized protein</fullName>
    </submittedName>
</protein>
<reference evidence="1" key="2">
    <citation type="submission" date="2025-08" db="UniProtKB">
        <authorList>
            <consortium name="Ensembl"/>
        </authorList>
    </citation>
    <scope>IDENTIFICATION</scope>
</reference>
<dbReference type="GeneTree" id="ENSGT01030000235812"/>
<dbReference type="Proteomes" id="UP000233100">
    <property type="component" value="Chromosome 3"/>
</dbReference>
<sequence length="129" mass="15195">MMKLWLTSHSLPNLTNHHRPTISNTLLTGHLLRLLLNCTYHPRRKLRLDYSLSPRQWSLYALHLPFPTHRSRPLLWLISPSRNLKHRHYTPSYNHNNSFHGLRSPMRPNIILGGNSNHKPTISNPVHRN</sequence>
<evidence type="ECO:0000313" key="2">
    <source>
        <dbReference type="Proteomes" id="UP000233100"/>
    </source>
</evidence>
<proteinExistence type="predicted"/>
<dbReference type="AlphaFoldDB" id="A0A7N9CIH4"/>
<evidence type="ECO:0000313" key="1">
    <source>
        <dbReference type="Ensembl" id="ENSMFAP00000052420.1"/>
    </source>
</evidence>
<reference evidence="1 2" key="1">
    <citation type="submission" date="2013-03" db="EMBL/GenBank/DDBJ databases">
        <authorList>
            <person name="Warren W."/>
            <person name="Wilson R.K."/>
        </authorList>
    </citation>
    <scope>NUCLEOTIDE SEQUENCE</scope>
</reference>
<organism evidence="1 2">
    <name type="scientific">Macaca fascicularis</name>
    <name type="common">Crab-eating macaque</name>
    <name type="synonym">Cynomolgus monkey</name>
    <dbReference type="NCBI Taxonomy" id="9541"/>
    <lineage>
        <taxon>Eukaryota</taxon>
        <taxon>Metazoa</taxon>
        <taxon>Chordata</taxon>
        <taxon>Craniata</taxon>
        <taxon>Vertebrata</taxon>
        <taxon>Euteleostomi</taxon>
        <taxon>Mammalia</taxon>
        <taxon>Eutheria</taxon>
        <taxon>Euarchontoglires</taxon>
        <taxon>Primates</taxon>
        <taxon>Haplorrhini</taxon>
        <taxon>Catarrhini</taxon>
        <taxon>Cercopithecidae</taxon>
        <taxon>Cercopithecinae</taxon>
        <taxon>Macaca</taxon>
    </lineage>
</organism>